<name>A0ACC4DT66_PURLI</name>
<accession>A0ACC4DT66</accession>
<dbReference type="Proteomes" id="UP001638806">
    <property type="component" value="Unassembled WGS sequence"/>
</dbReference>
<keyword evidence="2" id="KW-1185">Reference proteome</keyword>
<evidence type="ECO:0000313" key="2">
    <source>
        <dbReference type="Proteomes" id="UP001638806"/>
    </source>
</evidence>
<organism evidence="1 2">
    <name type="scientific">Purpureocillium lilacinum</name>
    <name type="common">Paecilomyces lilacinus</name>
    <dbReference type="NCBI Taxonomy" id="33203"/>
    <lineage>
        <taxon>Eukaryota</taxon>
        <taxon>Fungi</taxon>
        <taxon>Dikarya</taxon>
        <taxon>Ascomycota</taxon>
        <taxon>Pezizomycotina</taxon>
        <taxon>Sordariomycetes</taxon>
        <taxon>Hypocreomycetidae</taxon>
        <taxon>Hypocreales</taxon>
        <taxon>Ophiocordycipitaceae</taxon>
        <taxon>Purpureocillium</taxon>
    </lineage>
</organism>
<proteinExistence type="predicted"/>
<dbReference type="EMBL" id="JBGNUJ010000006">
    <property type="protein sequence ID" value="KAL3958478.1"/>
    <property type="molecule type" value="Genomic_DNA"/>
</dbReference>
<evidence type="ECO:0000313" key="1">
    <source>
        <dbReference type="EMBL" id="KAL3958478.1"/>
    </source>
</evidence>
<comment type="caution">
    <text evidence="1">The sequence shown here is derived from an EMBL/GenBank/DDBJ whole genome shotgun (WGS) entry which is preliminary data.</text>
</comment>
<sequence>MEEAVLLNKTVPAGRSQVTTILVKREGSGHPWHSLMEIMSLSWSLDVLQMSLDAETGEPFITPKSGANMQVVLIDKHEDGPYIDLWRLFATMPIRHISDLNASEPASDIIIPFAGGSNTLWQGDWEDLLCRDSALVKTFVSRALALYKVITPTKNDSKIMVTYVRRTNTRSLVDEDAHMQALRDRISHMELRIVDYGIIPFAQQLEIARETDFLVGVHGAGLTHSMFLQPGSAVLEILPEGLQHRGFRNLAQMLGIDYFSTHAKMSGDATGDDRWQFNNVVIDQQRLVDLVNSGVERLANGGRKSHGVI</sequence>
<protein>
    <submittedName>
        <fullName evidence="1">Uncharacterized protein</fullName>
    </submittedName>
</protein>
<reference evidence="1" key="1">
    <citation type="submission" date="2024-12" db="EMBL/GenBank/DDBJ databases">
        <title>Comparative genomics and development of molecular markers within Purpureocillium lilacinum and among Purpureocillium species.</title>
        <authorList>
            <person name="Yeh Z.-Y."/>
            <person name="Ni N.-T."/>
            <person name="Lo P.-H."/>
            <person name="Mushyakhwo K."/>
            <person name="Lin C.-F."/>
            <person name="Nai Y.-S."/>
        </authorList>
    </citation>
    <scope>NUCLEOTIDE SEQUENCE</scope>
    <source>
        <strain evidence="1">NCHU-NPUST-175</strain>
    </source>
</reference>
<gene>
    <name evidence="1" type="ORF">ACCO45_006640</name>
</gene>